<keyword evidence="3" id="KW-0411">Iron-sulfur</keyword>
<reference evidence="5 6" key="1">
    <citation type="submission" date="2024-04" db="EMBL/GenBank/DDBJ databases">
        <title>Human intestinal bacterial collection.</title>
        <authorList>
            <person name="Pauvert C."/>
            <person name="Hitch T.C.A."/>
            <person name="Clavel T."/>
        </authorList>
    </citation>
    <scope>NUCLEOTIDE SEQUENCE [LARGE SCALE GENOMIC DNA]</scope>
    <source>
        <strain evidence="5 6">CLA-AA-H174</strain>
    </source>
</reference>
<keyword evidence="6" id="KW-1185">Reference proteome</keyword>
<dbReference type="Pfam" id="PF04432">
    <property type="entry name" value="FrhB_FdhB_C"/>
    <property type="match status" value="1"/>
</dbReference>
<dbReference type="PANTHER" id="PTHR43193">
    <property type="match status" value="1"/>
</dbReference>
<evidence type="ECO:0000313" key="5">
    <source>
        <dbReference type="EMBL" id="MEQ2509049.1"/>
    </source>
</evidence>
<dbReference type="InterPro" id="IPR052977">
    <property type="entry name" value="Polyferredoxin-like_ET"/>
</dbReference>
<dbReference type="EMBL" id="JBBNGE010000051">
    <property type="protein sequence ID" value="MEQ2509049.1"/>
    <property type="molecule type" value="Genomic_DNA"/>
</dbReference>
<gene>
    <name evidence="5" type="ORF">AAAT87_12345</name>
</gene>
<keyword evidence="2" id="KW-0408">Iron</keyword>
<sequence>MNNISKIHDCYGCGVCVTACGRKIIEIGLNENGFYEPHFTDESRCTECGICTEVCAYLHDKLSLTEKEIHPYAAWSKDHLVRRKCSSGGAGFEIGKYLLGQGYKVCGVRYDAEKNRAEHYIATNVEELIPSAGSKYIQSYTVDGFKAINRKEKYLVTGTPCQIDSFRRYIKKFRCEDNFVLLDFFCHGVPSMLVWKKYTEWAETQVGKITYASWRNKWTGWHDSWAMGIDGEKHGEKINWHDSYDMLIREKKSYIESRLSQGDMFYQLFLGDCCLGKQCYEHCKYKYDQSSADIRIGDLWGNTYKDDEDGVSGAVAFTKKGDELLKKCNCELVTHTLDAVTEFQMKKNPQMPAYYNRLMRKLNSPKVKIGDVRGIISSLQWQERQKHRLKHPLKSITNLFKRI</sequence>
<dbReference type="InterPro" id="IPR007525">
    <property type="entry name" value="FrhB_FdhB_C"/>
</dbReference>
<evidence type="ECO:0000256" key="3">
    <source>
        <dbReference type="ARBA" id="ARBA00023014"/>
    </source>
</evidence>
<evidence type="ECO:0000256" key="2">
    <source>
        <dbReference type="ARBA" id="ARBA00023004"/>
    </source>
</evidence>
<dbReference type="PROSITE" id="PS00198">
    <property type="entry name" value="4FE4S_FER_1"/>
    <property type="match status" value="1"/>
</dbReference>
<dbReference type="InterPro" id="IPR007516">
    <property type="entry name" value="Co_F420_Hydgase/DH_bsu_N"/>
</dbReference>
<feature type="domain" description="4Fe-4S ferredoxin-type" evidence="4">
    <location>
        <begin position="35"/>
        <end position="67"/>
    </location>
</feature>
<comment type="caution">
    <text evidence="5">The sequence shown here is derived from an EMBL/GenBank/DDBJ whole genome shotgun (WGS) entry which is preliminary data.</text>
</comment>
<dbReference type="PROSITE" id="PS51379">
    <property type="entry name" value="4FE4S_FER_2"/>
    <property type="match status" value="2"/>
</dbReference>
<dbReference type="SUPFAM" id="SSF54862">
    <property type="entry name" value="4Fe-4S ferredoxins"/>
    <property type="match status" value="1"/>
</dbReference>
<accession>A0ABV1G129</accession>
<dbReference type="InterPro" id="IPR017896">
    <property type="entry name" value="4Fe4S_Fe-S-bd"/>
</dbReference>
<name>A0ABV1G129_9BACT</name>
<dbReference type="Proteomes" id="UP001465717">
    <property type="component" value="Unassembled WGS sequence"/>
</dbReference>
<evidence type="ECO:0000259" key="4">
    <source>
        <dbReference type="PROSITE" id="PS51379"/>
    </source>
</evidence>
<dbReference type="Gene3D" id="3.30.70.20">
    <property type="match status" value="1"/>
</dbReference>
<dbReference type="InterPro" id="IPR017900">
    <property type="entry name" value="4Fe4S_Fe_S_CS"/>
</dbReference>
<evidence type="ECO:0000313" key="6">
    <source>
        <dbReference type="Proteomes" id="UP001465717"/>
    </source>
</evidence>
<dbReference type="Pfam" id="PF13187">
    <property type="entry name" value="Fer4_9"/>
    <property type="match status" value="1"/>
</dbReference>
<protein>
    <submittedName>
        <fullName evidence="5">Coenzyme F420 hydrogenase/dehydrogenase, beta subunit C-terminal domain</fullName>
    </submittedName>
</protein>
<feature type="domain" description="4Fe-4S ferredoxin-type" evidence="4">
    <location>
        <begin position="1"/>
        <end position="30"/>
    </location>
</feature>
<keyword evidence="1" id="KW-0479">Metal-binding</keyword>
<dbReference type="PANTHER" id="PTHR43193:SF2">
    <property type="entry name" value="POLYFERREDOXIN PROTEIN FWDF"/>
    <property type="match status" value="1"/>
</dbReference>
<dbReference type="Pfam" id="PF04422">
    <property type="entry name" value="FrhB_FdhB_N"/>
    <property type="match status" value="1"/>
</dbReference>
<organism evidence="5 6">
    <name type="scientific">Segatella sinensis</name>
    <dbReference type="NCBI Taxonomy" id="3085167"/>
    <lineage>
        <taxon>Bacteria</taxon>
        <taxon>Pseudomonadati</taxon>
        <taxon>Bacteroidota</taxon>
        <taxon>Bacteroidia</taxon>
        <taxon>Bacteroidales</taxon>
        <taxon>Prevotellaceae</taxon>
        <taxon>Segatella</taxon>
    </lineage>
</organism>
<evidence type="ECO:0000256" key="1">
    <source>
        <dbReference type="ARBA" id="ARBA00022723"/>
    </source>
</evidence>
<proteinExistence type="predicted"/>
<dbReference type="RefSeq" id="WP_349226568.1">
    <property type="nucleotide sequence ID" value="NZ_JBBNFG020000029.1"/>
</dbReference>